<sequence>MCNLLMTTCANIPARGEFPGVFVLCATTLVVICISNCTSLFVFAVPMEERMREEFGPGHDSRF</sequence>
<comment type="caution">
    <text evidence="2">The sequence shown here is derived from an EMBL/GenBank/DDBJ whole genome shotgun (WGS) entry which is preliminary data.</text>
</comment>
<evidence type="ECO:0000256" key="1">
    <source>
        <dbReference type="SAM" id="Phobius"/>
    </source>
</evidence>
<keyword evidence="1" id="KW-0812">Transmembrane</keyword>
<name>A0ABR4IPF1_9EURO</name>
<feature type="transmembrane region" description="Helical" evidence="1">
    <location>
        <begin position="20"/>
        <end position="45"/>
    </location>
</feature>
<evidence type="ECO:0000313" key="3">
    <source>
        <dbReference type="Proteomes" id="UP001610335"/>
    </source>
</evidence>
<dbReference type="EMBL" id="JBFXLS010000016">
    <property type="protein sequence ID" value="KAL2829502.1"/>
    <property type="molecule type" value="Genomic_DNA"/>
</dbReference>
<organism evidence="2 3">
    <name type="scientific">Aspergillus cavernicola</name>
    <dbReference type="NCBI Taxonomy" id="176166"/>
    <lineage>
        <taxon>Eukaryota</taxon>
        <taxon>Fungi</taxon>
        <taxon>Dikarya</taxon>
        <taxon>Ascomycota</taxon>
        <taxon>Pezizomycotina</taxon>
        <taxon>Eurotiomycetes</taxon>
        <taxon>Eurotiomycetidae</taxon>
        <taxon>Eurotiales</taxon>
        <taxon>Aspergillaceae</taxon>
        <taxon>Aspergillus</taxon>
        <taxon>Aspergillus subgen. Nidulantes</taxon>
    </lineage>
</organism>
<keyword evidence="3" id="KW-1185">Reference proteome</keyword>
<keyword evidence="1" id="KW-1133">Transmembrane helix</keyword>
<proteinExistence type="predicted"/>
<protein>
    <recommendedName>
        <fullName evidence="4">Amino acid permease/ SLC12A domain-containing protein</fullName>
    </recommendedName>
</protein>
<gene>
    <name evidence="2" type="ORF">BDW59DRAFT_142165</name>
</gene>
<reference evidence="2 3" key="1">
    <citation type="submission" date="2024-07" db="EMBL/GenBank/DDBJ databases">
        <title>Section-level genome sequencing and comparative genomics of Aspergillus sections Usti and Cavernicolus.</title>
        <authorList>
            <consortium name="Lawrence Berkeley National Laboratory"/>
            <person name="Nybo J.L."/>
            <person name="Vesth T.C."/>
            <person name="Theobald S."/>
            <person name="Frisvad J.C."/>
            <person name="Larsen T.O."/>
            <person name="Kjaerboelling I."/>
            <person name="Rothschild-Mancinelli K."/>
            <person name="Lyhne E.K."/>
            <person name="Kogle M.E."/>
            <person name="Barry K."/>
            <person name="Clum A."/>
            <person name="Na H."/>
            <person name="Ledsgaard L."/>
            <person name="Lin J."/>
            <person name="Lipzen A."/>
            <person name="Kuo A."/>
            <person name="Riley R."/>
            <person name="Mondo S."/>
            <person name="LaButti K."/>
            <person name="Haridas S."/>
            <person name="Pangalinan J."/>
            <person name="Salamov A.A."/>
            <person name="Simmons B.A."/>
            <person name="Magnuson J.K."/>
            <person name="Chen J."/>
            <person name="Drula E."/>
            <person name="Henrissat B."/>
            <person name="Wiebenga A."/>
            <person name="Lubbers R.J."/>
            <person name="Gomes A.C."/>
            <person name="Makela M.R."/>
            <person name="Stajich J."/>
            <person name="Grigoriev I.V."/>
            <person name="Mortensen U.H."/>
            <person name="De vries R.P."/>
            <person name="Baker S.E."/>
            <person name="Andersen M.R."/>
        </authorList>
    </citation>
    <scope>NUCLEOTIDE SEQUENCE [LARGE SCALE GENOMIC DNA]</scope>
    <source>
        <strain evidence="2 3">CBS 600.67</strain>
    </source>
</reference>
<dbReference type="Proteomes" id="UP001610335">
    <property type="component" value="Unassembled WGS sequence"/>
</dbReference>
<evidence type="ECO:0008006" key="4">
    <source>
        <dbReference type="Google" id="ProtNLM"/>
    </source>
</evidence>
<accession>A0ABR4IPF1</accession>
<keyword evidence="1" id="KW-0472">Membrane</keyword>
<evidence type="ECO:0000313" key="2">
    <source>
        <dbReference type="EMBL" id="KAL2829502.1"/>
    </source>
</evidence>